<evidence type="ECO:0000313" key="2">
    <source>
        <dbReference type="Proteomes" id="UP001337655"/>
    </source>
</evidence>
<reference evidence="1 2" key="1">
    <citation type="submission" date="2023-08" db="EMBL/GenBank/DDBJ databases">
        <title>Black Yeasts Isolated from many extreme environments.</title>
        <authorList>
            <person name="Coleine C."/>
            <person name="Stajich J.E."/>
            <person name="Selbmann L."/>
        </authorList>
    </citation>
    <scope>NUCLEOTIDE SEQUENCE [LARGE SCALE GENOMIC DNA]</scope>
    <source>
        <strain evidence="1 2">CCFEE 5935</strain>
    </source>
</reference>
<dbReference type="Proteomes" id="UP001337655">
    <property type="component" value="Unassembled WGS sequence"/>
</dbReference>
<organism evidence="1 2">
    <name type="scientific">Saxophila tyrrhenica</name>
    <dbReference type="NCBI Taxonomy" id="1690608"/>
    <lineage>
        <taxon>Eukaryota</taxon>
        <taxon>Fungi</taxon>
        <taxon>Dikarya</taxon>
        <taxon>Ascomycota</taxon>
        <taxon>Pezizomycotina</taxon>
        <taxon>Dothideomycetes</taxon>
        <taxon>Dothideomycetidae</taxon>
        <taxon>Mycosphaerellales</taxon>
        <taxon>Extremaceae</taxon>
        <taxon>Saxophila</taxon>
    </lineage>
</organism>
<dbReference type="AlphaFoldDB" id="A0AAV9NWR3"/>
<proteinExistence type="predicted"/>
<dbReference type="EMBL" id="JAVRRT010000033">
    <property type="protein sequence ID" value="KAK5162827.1"/>
    <property type="molecule type" value="Genomic_DNA"/>
</dbReference>
<comment type="caution">
    <text evidence="1">The sequence shown here is derived from an EMBL/GenBank/DDBJ whole genome shotgun (WGS) entry which is preliminary data.</text>
</comment>
<gene>
    <name evidence="1" type="ORF">LTR77_011153</name>
</gene>
<dbReference type="RefSeq" id="XP_064653455.1">
    <property type="nucleotide sequence ID" value="XM_064808365.1"/>
</dbReference>
<evidence type="ECO:0000313" key="1">
    <source>
        <dbReference type="EMBL" id="KAK5162827.1"/>
    </source>
</evidence>
<accession>A0AAV9NWR3</accession>
<protein>
    <submittedName>
        <fullName evidence="1">Uncharacterized protein</fullName>
    </submittedName>
</protein>
<keyword evidence="2" id="KW-1185">Reference proteome</keyword>
<sequence length="258" mass="29291">MLKQASTQTLTGLPFKIDLAEENKRVLTENTQHQSTTTILRNILDQPKIPYDVGPAPARKKSARLQILGHVRTGNGEFSVDFVMSHGEQSTFKEILLCRYGQIMLADYCQVTVEQLRCALNESGRLRTFAKPTKRNLSLKLHGGDLVLKGIMTRKPIGVKNLLCSDAGAQLLADSYDDLLRRVEVEEELLIHSDDEPPPWGMEGKEEGEDAWCRPLHKLQELRDDLQLVMGTAQMQQGLDRQKRYRGCPFGWMDLFNR</sequence>
<dbReference type="GeneID" id="89932473"/>
<name>A0AAV9NWR3_9PEZI</name>